<dbReference type="GeneID" id="25918191"/>
<dbReference type="EMBL" id="KQ253284">
    <property type="protein sequence ID" value="KNC69795.1"/>
    <property type="molecule type" value="Genomic_DNA"/>
</dbReference>
<dbReference type="AlphaFoldDB" id="A0A0L0EZ69"/>
<name>A0A0L0EZ69_9EUKA</name>
<dbReference type="RefSeq" id="XP_014143697.1">
    <property type="nucleotide sequence ID" value="XM_014288222.1"/>
</dbReference>
<gene>
    <name evidence="2" type="ORF">SARC_17687</name>
</gene>
<feature type="non-terminal residue" evidence="2">
    <location>
        <position position="1"/>
    </location>
</feature>
<dbReference type="InterPro" id="IPR031570">
    <property type="entry name" value="NBEA/BDCP_DUF4704"/>
</dbReference>
<protein>
    <recommendedName>
        <fullName evidence="1">DUF4704 domain-containing protein</fullName>
    </recommendedName>
</protein>
<feature type="non-terminal residue" evidence="2">
    <location>
        <position position="62"/>
    </location>
</feature>
<dbReference type="Proteomes" id="UP000054560">
    <property type="component" value="Unassembled WGS sequence"/>
</dbReference>
<keyword evidence="3" id="KW-1185">Reference proteome</keyword>
<sequence>VTIQLLNDVLNMVGNQKANMTSFLDLIGWQNWLISILRWAMVECEASEDLRTTDVRATVHKL</sequence>
<organism evidence="2 3">
    <name type="scientific">Sphaeroforma arctica JP610</name>
    <dbReference type="NCBI Taxonomy" id="667725"/>
    <lineage>
        <taxon>Eukaryota</taxon>
        <taxon>Ichthyosporea</taxon>
        <taxon>Ichthyophonida</taxon>
        <taxon>Sphaeroforma</taxon>
    </lineage>
</organism>
<accession>A0A0L0EZ69</accession>
<evidence type="ECO:0000259" key="1">
    <source>
        <dbReference type="Pfam" id="PF15787"/>
    </source>
</evidence>
<proteinExistence type="predicted"/>
<evidence type="ECO:0000313" key="3">
    <source>
        <dbReference type="Proteomes" id="UP000054560"/>
    </source>
</evidence>
<reference evidence="2 3" key="1">
    <citation type="submission" date="2011-02" db="EMBL/GenBank/DDBJ databases">
        <title>The Genome Sequence of Sphaeroforma arctica JP610.</title>
        <authorList>
            <consortium name="The Broad Institute Genome Sequencing Platform"/>
            <person name="Russ C."/>
            <person name="Cuomo C."/>
            <person name="Young S.K."/>
            <person name="Zeng Q."/>
            <person name="Gargeya S."/>
            <person name="Alvarado L."/>
            <person name="Berlin A."/>
            <person name="Chapman S.B."/>
            <person name="Chen Z."/>
            <person name="Freedman E."/>
            <person name="Gellesch M."/>
            <person name="Goldberg J."/>
            <person name="Griggs A."/>
            <person name="Gujja S."/>
            <person name="Heilman E."/>
            <person name="Heiman D."/>
            <person name="Howarth C."/>
            <person name="Mehta T."/>
            <person name="Neiman D."/>
            <person name="Pearson M."/>
            <person name="Roberts A."/>
            <person name="Saif S."/>
            <person name="Shea T."/>
            <person name="Shenoy N."/>
            <person name="Sisk P."/>
            <person name="Stolte C."/>
            <person name="Sykes S."/>
            <person name="White J."/>
            <person name="Yandava C."/>
            <person name="Burger G."/>
            <person name="Gray M.W."/>
            <person name="Holland P.W.H."/>
            <person name="King N."/>
            <person name="Lang F.B.F."/>
            <person name="Roger A.J."/>
            <person name="Ruiz-Trillo I."/>
            <person name="Haas B."/>
            <person name="Nusbaum C."/>
            <person name="Birren B."/>
        </authorList>
    </citation>
    <scope>NUCLEOTIDE SEQUENCE [LARGE SCALE GENOMIC DNA]</scope>
    <source>
        <strain evidence="2 3">JP610</strain>
    </source>
</reference>
<feature type="domain" description="DUF4704" evidence="1">
    <location>
        <begin position="3"/>
        <end position="46"/>
    </location>
</feature>
<dbReference type="Pfam" id="PF15787">
    <property type="entry name" value="DUF4704"/>
    <property type="match status" value="1"/>
</dbReference>
<evidence type="ECO:0000313" key="2">
    <source>
        <dbReference type="EMBL" id="KNC69795.1"/>
    </source>
</evidence>